<feature type="compositionally biased region" description="Polar residues" evidence="1">
    <location>
        <begin position="1327"/>
        <end position="1348"/>
    </location>
</feature>
<reference evidence="2" key="1">
    <citation type="submission" date="2015-11" db="EMBL/GenBank/DDBJ databases">
        <title>De novo transcriptome assembly of four potential Pierce s Disease insect vectors from Arizona vineyards.</title>
        <authorList>
            <person name="Tassone E.E."/>
        </authorList>
    </citation>
    <scope>NUCLEOTIDE SEQUENCE</scope>
</reference>
<feature type="compositionally biased region" description="Polar residues" evidence="1">
    <location>
        <begin position="1401"/>
        <end position="1417"/>
    </location>
</feature>
<feature type="compositionally biased region" description="Polar residues" evidence="1">
    <location>
        <begin position="175"/>
        <end position="188"/>
    </location>
</feature>
<feature type="non-terminal residue" evidence="2">
    <location>
        <position position="1447"/>
    </location>
</feature>
<organism evidence="2">
    <name type="scientific">Graphocephala atropunctata</name>
    <dbReference type="NCBI Taxonomy" id="36148"/>
    <lineage>
        <taxon>Eukaryota</taxon>
        <taxon>Metazoa</taxon>
        <taxon>Ecdysozoa</taxon>
        <taxon>Arthropoda</taxon>
        <taxon>Hexapoda</taxon>
        <taxon>Insecta</taxon>
        <taxon>Pterygota</taxon>
        <taxon>Neoptera</taxon>
        <taxon>Paraneoptera</taxon>
        <taxon>Hemiptera</taxon>
        <taxon>Auchenorrhyncha</taxon>
        <taxon>Membracoidea</taxon>
        <taxon>Cicadellidae</taxon>
        <taxon>Cicadellinae</taxon>
        <taxon>Cicadellini</taxon>
        <taxon>Graphocephala</taxon>
    </lineage>
</organism>
<feature type="region of interest" description="Disordered" evidence="1">
    <location>
        <begin position="1061"/>
        <end position="1082"/>
    </location>
</feature>
<feature type="region of interest" description="Disordered" evidence="1">
    <location>
        <begin position="1023"/>
        <end position="1046"/>
    </location>
</feature>
<gene>
    <name evidence="2" type="ORF">g.30848</name>
</gene>
<accession>A0A1B6M174</accession>
<dbReference type="EMBL" id="GEBQ01010304">
    <property type="protein sequence ID" value="JAT29673.1"/>
    <property type="molecule type" value="Transcribed_RNA"/>
</dbReference>
<feature type="compositionally biased region" description="Basic residues" evidence="1">
    <location>
        <begin position="1421"/>
        <end position="1432"/>
    </location>
</feature>
<feature type="non-terminal residue" evidence="2">
    <location>
        <position position="1"/>
    </location>
</feature>
<feature type="compositionally biased region" description="Basic and acidic residues" evidence="1">
    <location>
        <begin position="1349"/>
        <end position="1362"/>
    </location>
</feature>
<feature type="region of interest" description="Disordered" evidence="1">
    <location>
        <begin position="1327"/>
        <end position="1362"/>
    </location>
</feature>
<feature type="compositionally biased region" description="Polar residues" evidence="1">
    <location>
        <begin position="1033"/>
        <end position="1043"/>
    </location>
</feature>
<feature type="region of interest" description="Disordered" evidence="1">
    <location>
        <begin position="1401"/>
        <end position="1447"/>
    </location>
</feature>
<sequence length="1447" mass="162612">GNLTFREIADKRKGCIKISDQAPTCIEGIKWNSKLTSLLGNSVECNSTKSDKDKKDLKTIDPRLLVGKTIKLLSGTPENTPQGITLQFVDSKSPELDNHKTYYKFNGVQVKTDGEIIVDKGHKPKSNLQKALADFMSKDKASVGGRTETRAEVPEIVKNQNEEVKFLIKSPKKQANTTNLQSQKISQLQDKESSNPHCRRAIPTKCTLQGKTECDKSFISSSTPTKITKPNQNSNTYSICTLNRNSKNLNFQKVQQDSTDTVVAGETFTNLTMLSEVASVALTDPEKNLNKAAKLITSEVQVGVKEDGRKKAYHNVKSISNKEASPSTTKNCVSKAVNNTGLVNKNGLDLAQQKQDQKVGMSPLLCTKNTPITSEIRFGHQSISTKTSFDIKNDSKAETKSTRKIVYRSSKIIDQETSKTSKQRSTKATIKNNPKKFETLSEYVCPGQNTVKGKINKYSKEGITEKVITTSRRCNQALTVNKEINPNCFSCDDISIVKEVHVASSKNFTPFAPPNKSPSNHITNNRLRKMSEATAKNQMLTPVSNSSTRKERAIITKINTSPVKEKLSIKINSNQSSIVISSLVSLTSKELDIFGNIKPNEINELATNKAQETSCVQVNSQNEDILPTAVNHLYPEDVSFTDINVSQSREYVKLKSCSVILERLHASKVPPITVKETVRHTQKNELNLDEEKTNLNYDSEILGLYAETTIGCKVLEDQNISKKGLAVNSNTTNPLEREEKENNFQPKRKFKNNNFVKRLTRSANESNDRFISNSNLAGAEENKNSMMKINDQPRESLVFINDSQMGHQEELEFQSNILHVEENQNNSSFKVIERINDDTCEKTLEYSGKADKKSDCSQIINRRKTNDETCIKQLSNVQSNLGDQPVMSKYKYTSKKSRNKRPFGMGKSRKKFCKIDDTNKNGSLSNLEHKLLNKIHKVVEDHRYNPTVRLYRKPEQIFETDVKGTSLDVKVCEGSKTDKNVGIVKSDCELPKIKDVSSSYGSSVKPRGRPRKILKNIIKSVKESPNTKHKSSSVEPNHCSTVKSKGRPRKVVYVTKENSLGDNENTVQPTTQKRKSSVDYDSTSMHYESKYNSVKLRGRPRKLFKKTLQVKSHDKIKCENSSKTFGMYLKSSKLRNVLYQNFPIHMPSQVHSQEELVIDTNAVGCSKNAKDIIDLMLKSKSVSKKEVIGGRKQENNNILCSINTKTNSKLLKEKGKICKNVISKNKSLFSKKGISNQKKQNTKNLKGTLQNGNSKSMENLVFGEFSNKAKGTCETGEKVVRKKSISRSNSCTNLKDSSCVERRMTRSRSCTNLNDFTCSKEVMRQSEQSTNSIKGSSENVNQMPSKVTQMKEKRCSSSNKKYVDKMKQKEIIQDVNPNGILKGILKKVTFLEGQSIHITPESSSVEMMQSITNSPENQQKRTCKQKSFKRKQNCMSQDKKQISIRRR</sequence>
<protein>
    <submittedName>
        <fullName evidence="2">Uncharacterized protein</fullName>
    </submittedName>
</protein>
<evidence type="ECO:0000313" key="2">
    <source>
        <dbReference type="EMBL" id="JAT29673.1"/>
    </source>
</evidence>
<name>A0A1B6M174_9HEMI</name>
<feature type="region of interest" description="Disordered" evidence="1">
    <location>
        <begin position="175"/>
        <end position="197"/>
    </location>
</feature>
<evidence type="ECO:0000256" key="1">
    <source>
        <dbReference type="SAM" id="MobiDB-lite"/>
    </source>
</evidence>
<feature type="compositionally biased region" description="Polar residues" evidence="1">
    <location>
        <begin position="1061"/>
        <end position="1071"/>
    </location>
</feature>
<proteinExistence type="predicted"/>